<dbReference type="EMBL" id="QUZK01000014">
    <property type="protein sequence ID" value="RFF32011.1"/>
    <property type="molecule type" value="Genomic_DNA"/>
</dbReference>
<comment type="caution">
    <text evidence="3">The sequence shown here is derived from an EMBL/GenBank/DDBJ whole genome shotgun (WGS) entry which is preliminary data.</text>
</comment>
<evidence type="ECO:0000259" key="2">
    <source>
        <dbReference type="Pfam" id="PF14347"/>
    </source>
</evidence>
<feature type="domain" description="DUF4399" evidence="2">
    <location>
        <begin position="53"/>
        <end position="146"/>
    </location>
</feature>
<feature type="chain" id="PRO_5017622839" evidence="1">
    <location>
        <begin position="23"/>
        <end position="146"/>
    </location>
</feature>
<dbReference type="OrthoDB" id="531568at2"/>
<proteinExistence type="predicted"/>
<keyword evidence="1" id="KW-0732">Signal</keyword>
<dbReference type="RefSeq" id="WP_116649669.1">
    <property type="nucleotide sequence ID" value="NZ_QUZK01000014.1"/>
</dbReference>
<protein>
    <submittedName>
        <fullName evidence="3">DUF4399 domain-containing protein</fullName>
    </submittedName>
</protein>
<dbReference type="Pfam" id="PF14347">
    <property type="entry name" value="DUF4399"/>
    <property type="match status" value="1"/>
</dbReference>
<sequence>MNAGKLLTLTLLTLLLPTLAAAQGMERSNAPEDARVYFITPHDGETVTSPVTVRFGLEGMGVAPAGIDKDMTGHHHLLIDVDESNMPALDMPLPTSDHVVHFGGGQTEVSIELEPGQHSLQLLLGDHRHVPHEPAVLSEKITITVE</sequence>
<evidence type="ECO:0000313" key="4">
    <source>
        <dbReference type="Proteomes" id="UP000260351"/>
    </source>
</evidence>
<dbReference type="Proteomes" id="UP000260351">
    <property type="component" value="Unassembled WGS sequence"/>
</dbReference>
<keyword evidence="4" id="KW-1185">Reference proteome</keyword>
<dbReference type="InterPro" id="IPR025512">
    <property type="entry name" value="DUF4399"/>
</dbReference>
<evidence type="ECO:0000256" key="1">
    <source>
        <dbReference type="SAM" id="SignalP"/>
    </source>
</evidence>
<gene>
    <name evidence="3" type="ORF">DZC52_03185</name>
</gene>
<evidence type="ECO:0000313" key="3">
    <source>
        <dbReference type="EMBL" id="RFF32011.1"/>
    </source>
</evidence>
<reference evidence="3 4" key="1">
    <citation type="submission" date="2018-08" db="EMBL/GenBank/DDBJ databases">
        <title>Wenzhouxiangella salilacus sp. nov., a novel bacterium isolated from a saline lake in Xinjiang Province, China.</title>
        <authorList>
            <person name="Han S."/>
        </authorList>
    </citation>
    <scope>NUCLEOTIDE SEQUENCE [LARGE SCALE GENOMIC DNA]</scope>
    <source>
        <strain evidence="3 4">XDB06</strain>
    </source>
</reference>
<organism evidence="3 4">
    <name type="scientific">Wenzhouxiangella sediminis</name>
    <dbReference type="NCBI Taxonomy" id="1792836"/>
    <lineage>
        <taxon>Bacteria</taxon>
        <taxon>Pseudomonadati</taxon>
        <taxon>Pseudomonadota</taxon>
        <taxon>Gammaproteobacteria</taxon>
        <taxon>Chromatiales</taxon>
        <taxon>Wenzhouxiangellaceae</taxon>
        <taxon>Wenzhouxiangella</taxon>
    </lineage>
</organism>
<dbReference type="AlphaFoldDB" id="A0A3E1KBN2"/>
<feature type="signal peptide" evidence="1">
    <location>
        <begin position="1"/>
        <end position="22"/>
    </location>
</feature>
<accession>A0A3E1KBN2</accession>
<name>A0A3E1KBN2_9GAMM</name>